<name>A0A084JYI2_NONUL</name>
<proteinExistence type="predicted"/>
<protein>
    <submittedName>
        <fullName evidence="2">RHS repeat-associated protein</fullName>
    </submittedName>
</protein>
<dbReference type="Proteomes" id="UP000239997">
    <property type="component" value="Unassembled WGS sequence"/>
</dbReference>
<dbReference type="OrthoDB" id="2972467at2"/>
<accession>A0A084JYI2</accession>
<organism evidence="1 3">
    <name type="scientific">Nonlabens ulvanivorans</name>
    <name type="common">Persicivirga ulvanivorans</name>
    <dbReference type="NCBI Taxonomy" id="906888"/>
    <lineage>
        <taxon>Bacteria</taxon>
        <taxon>Pseudomonadati</taxon>
        <taxon>Bacteroidota</taxon>
        <taxon>Flavobacteriia</taxon>
        <taxon>Flavobacteriales</taxon>
        <taxon>Flavobacteriaceae</taxon>
        <taxon>Nonlabens</taxon>
    </lineage>
</organism>
<reference evidence="2 4" key="2">
    <citation type="submission" date="2018-03" db="EMBL/GenBank/DDBJ databases">
        <title>Genomic Encyclopedia of Archaeal and Bacterial Type Strains, Phase II (KMG-II): from individual species to whole genera.</title>
        <authorList>
            <person name="Goeker M."/>
        </authorList>
    </citation>
    <scope>NUCLEOTIDE SEQUENCE [LARGE SCALE GENOMIC DNA]</scope>
    <source>
        <strain evidence="2 4">DSM 22727</strain>
    </source>
</reference>
<evidence type="ECO:0000313" key="4">
    <source>
        <dbReference type="Proteomes" id="UP000239997"/>
    </source>
</evidence>
<gene>
    <name evidence="1" type="ORF">IL45_02400</name>
    <name evidence="2" type="ORF">LY02_02873</name>
</gene>
<dbReference type="EMBL" id="JPJI01000023">
    <property type="protein sequence ID" value="KEZ94016.1"/>
    <property type="molecule type" value="Genomic_DNA"/>
</dbReference>
<dbReference type="InterPro" id="IPR022385">
    <property type="entry name" value="Rhs_assc_core"/>
</dbReference>
<evidence type="ECO:0000313" key="1">
    <source>
        <dbReference type="EMBL" id="KEZ94016.1"/>
    </source>
</evidence>
<evidence type="ECO:0000313" key="3">
    <source>
        <dbReference type="Proteomes" id="UP000028531"/>
    </source>
</evidence>
<dbReference type="Gene3D" id="2.180.10.10">
    <property type="entry name" value="RHS repeat-associated core"/>
    <property type="match status" value="1"/>
</dbReference>
<dbReference type="NCBIfam" id="TIGR03696">
    <property type="entry name" value="Rhs_assc_core"/>
    <property type="match status" value="1"/>
</dbReference>
<comment type="caution">
    <text evidence="1">The sequence shown here is derived from an EMBL/GenBank/DDBJ whole genome shotgun (WGS) entry which is preliminary data.</text>
</comment>
<dbReference type="AlphaFoldDB" id="A0A084JYI2"/>
<keyword evidence="4" id="KW-1185">Reference proteome</keyword>
<dbReference type="Proteomes" id="UP000028531">
    <property type="component" value="Unassembled WGS sequence"/>
</dbReference>
<reference evidence="1 3" key="1">
    <citation type="submission" date="2014-07" db="EMBL/GenBank/DDBJ databases">
        <title>Draft genome sequence of Nonlabens ulvanivorans, an ulvan degrading bacterium.</title>
        <authorList>
            <person name="Kopel M."/>
            <person name="Helbert W."/>
            <person name="Henrissat B."/>
            <person name="Doniger T."/>
            <person name="Banin E."/>
        </authorList>
    </citation>
    <scope>NUCLEOTIDE SEQUENCE [LARGE SCALE GENOMIC DNA]</scope>
    <source>
        <strain evidence="1 3">PLR</strain>
    </source>
</reference>
<evidence type="ECO:0000313" key="2">
    <source>
        <dbReference type="EMBL" id="PRX11033.1"/>
    </source>
</evidence>
<sequence length="356" mass="40229">MLLNNRHGSVDSDNYRYGFQGQERDDEVKGEGNSYNYKYRMHDPRLGRFFAVDPLQDSFPWNSPYAFSENRPIDKIELEGLEIFDPDAKPSGVTKLELAVVPPGLTESYYRKMAGDYRLIHVSSSTENGGDYWRARITFDDGSYQDDYIVGPDAVDNFIMNSSTYRNIAHFEDMPFDSSTIAPNFNFSQTEQNWAYKMKNNGVLGEFAYNIANDFYLTAQVFDFDLLGQNHKNPLTGLPAFSNLDRSPHYHAPVVEFSTTLVPLAGQTKLIGSFKSLNAIDFLQRFKGTPLVRQPHATRGAINRAYNTAGQFLDNRLNTSKTFTTLSGTAAEFISQELRNNPITKDDQIEESNSGG</sequence>
<dbReference type="EMBL" id="PVNA01000012">
    <property type="protein sequence ID" value="PRX11033.1"/>
    <property type="molecule type" value="Genomic_DNA"/>
</dbReference>